<dbReference type="InterPro" id="IPR036864">
    <property type="entry name" value="Zn2-C6_fun-type_DNA-bd_sf"/>
</dbReference>
<dbReference type="SMART" id="SM00355">
    <property type="entry name" value="ZnF_C2H2"/>
    <property type="match status" value="6"/>
</dbReference>
<dbReference type="SUPFAM" id="SSF57667">
    <property type="entry name" value="beta-beta-alpha zinc fingers"/>
    <property type="match status" value="1"/>
</dbReference>
<dbReference type="Gene3D" id="3.30.160.60">
    <property type="entry name" value="Classic Zinc Finger"/>
    <property type="match status" value="2"/>
</dbReference>
<dbReference type="Pfam" id="PF12171">
    <property type="entry name" value="zf-C2H2_jaz"/>
    <property type="match status" value="1"/>
</dbReference>
<keyword evidence="1" id="KW-0479">Metal-binding</keyword>
<dbReference type="EMBL" id="WNWS01000176">
    <property type="protein sequence ID" value="KAE9976338.1"/>
    <property type="molecule type" value="Genomic_DNA"/>
</dbReference>
<feature type="domain" description="C2H2-type" evidence="6">
    <location>
        <begin position="654"/>
        <end position="683"/>
    </location>
</feature>
<dbReference type="PROSITE" id="PS00028">
    <property type="entry name" value="ZINC_FINGER_C2H2_1"/>
    <property type="match status" value="4"/>
</dbReference>
<dbReference type="PROSITE" id="PS50157">
    <property type="entry name" value="ZINC_FINGER_C2H2_2"/>
    <property type="match status" value="3"/>
</dbReference>
<accession>A0A8H3UVZ4</accession>
<keyword evidence="2" id="KW-0677">Repeat</keyword>
<feature type="domain" description="C2H2-type" evidence="6">
    <location>
        <begin position="522"/>
        <end position="551"/>
    </location>
</feature>
<protein>
    <recommendedName>
        <fullName evidence="6">C2H2-type domain-containing protein</fullName>
    </recommendedName>
</protein>
<dbReference type="GO" id="GO:0008270">
    <property type="term" value="F:zinc ion binding"/>
    <property type="evidence" value="ECO:0007669"/>
    <property type="project" value="UniProtKB-KW"/>
</dbReference>
<dbReference type="InterPro" id="IPR013087">
    <property type="entry name" value="Znf_C2H2_type"/>
</dbReference>
<evidence type="ECO:0000256" key="4">
    <source>
        <dbReference type="ARBA" id="ARBA00022833"/>
    </source>
</evidence>
<dbReference type="Proteomes" id="UP000447873">
    <property type="component" value="Unassembled WGS sequence"/>
</dbReference>
<comment type="caution">
    <text evidence="7">The sequence shown here is derived from an EMBL/GenBank/DDBJ whole genome shotgun (WGS) entry which is preliminary data.</text>
</comment>
<dbReference type="Gene3D" id="4.10.240.10">
    <property type="entry name" value="Zn(2)-C6 fungal-type DNA-binding domain"/>
    <property type="match status" value="1"/>
</dbReference>
<evidence type="ECO:0000259" key="6">
    <source>
        <dbReference type="PROSITE" id="PS50157"/>
    </source>
</evidence>
<proteinExistence type="predicted"/>
<dbReference type="GO" id="GO:0000981">
    <property type="term" value="F:DNA-binding transcription factor activity, RNA polymerase II-specific"/>
    <property type="evidence" value="ECO:0007669"/>
    <property type="project" value="InterPro"/>
</dbReference>
<evidence type="ECO:0000313" key="8">
    <source>
        <dbReference type="Proteomes" id="UP000447873"/>
    </source>
</evidence>
<dbReference type="GO" id="GO:0000977">
    <property type="term" value="F:RNA polymerase II transcription regulatory region sequence-specific DNA binding"/>
    <property type="evidence" value="ECO:0007669"/>
    <property type="project" value="TreeGrafter"/>
</dbReference>
<dbReference type="Pfam" id="PF12874">
    <property type="entry name" value="zf-met"/>
    <property type="match status" value="1"/>
</dbReference>
<dbReference type="InterPro" id="IPR036236">
    <property type="entry name" value="Znf_C2H2_sf"/>
</dbReference>
<evidence type="ECO:0000256" key="5">
    <source>
        <dbReference type="PROSITE-ProRule" id="PRU00042"/>
    </source>
</evidence>
<evidence type="ECO:0000313" key="7">
    <source>
        <dbReference type="EMBL" id="KAE9976338.1"/>
    </source>
</evidence>
<dbReference type="GO" id="GO:0005634">
    <property type="term" value="C:nucleus"/>
    <property type="evidence" value="ECO:0007669"/>
    <property type="project" value="TreeGrafter"/>
</dbReference>
<dbReference type="PANTHER" id="PTHR24409">
    <property type="entry name" value="ZINC FINGER PROTEIN 142"/>
    <property type="match status" value="1"/>
</dbReference>
<evidence type="ECO:0000256" key="1">
    <source>
        <dbReference type="ARBA" id="ARBA00022723"/>
    </source>
</evidence>
<reference evidence="7 8" key="1">
    <citation type="submission" date="2018-12" db="EMBL/GenBank/DDBJ databases">
        <title>Venturia inaequalis Genome Resource.</title>
        <authorList>
            <person name="Lichtner F.J."/>
        </authorList>
    </citation>
    <scope>NUCLEOTIDE SEQUENCE [LARGE SCALE GENOMIC DNA]</scope>
    <source>
        <strain evidence="7 8">120213</strain>
    </source>
</reference>
<organism evidence="7 8">
    <name type="scientific">Venturia inaequalis</name>
    <name type="common">Apple scab fungus</name>
    <dbReference type="NCBI Taxonomy" id="5025"/>
    <lineage>
        <taxon>Eukaryota</taxon>
        <taxon>Fungi</taxon>
        <taxon>Dikarya</taxon>
        <taxon>Ascomycota</taxon>
        <taxon>Pezizomycotina</taxon>
        <taxon>Dothideomycetes</taxon>
        <taxon>Pleosporomycetidae</taxon>
        <taxon>Venturiales</taxon>
        <taxon>Venturiaceae</taxon>
        <taxon>Venturia</taxon>
    </lineage>
</organism>
<dbReference type="PANTHER" id="PTHR24409:SF356">
    <property type="entry name" value="C2H2 FINGER DOMAIN TRANSCRIPTION FACTOR (EUROFUNG)"/>
    <property type="match status" value="1"/>
</dbReference>
<sequence>MAVPGVEALDLSTLLAALPAYHGPFDFITLTVDNQLPSCRNCAKKKIDCIYHDHVLQEDLPRSYIASLVNHLQNDAKRETTKSTATTHTQILQPEIDPVSSAGLRHQFSYIDGTYRYLGGRSLLKEMKETPLHYSHPRSRFPELPAPDLNVEDVEVSPKLHEYLVANFFSGIHQVYPILDQSSPYLLLDGETRGPNDTFALQMMYSISCLTSPEQLKLSKLGASCYRKALLHVGNATVEPWLPTLQVAILLVLHSLLDPASGNIGQHIAFAIRLSIGLADTDGYDQDPMLWSLYPVVYSLENTVATALDRINTFQEPTDPLEFVQTDQSKFLCSLHRLQSRFRNHIPNKDGATLDDALAIVDTAGGNLHPNLISATLETQLFLEPSPNVAIRLLQSYEHPRFISTFVTPYWAHLAGTYVKKAFSDEDDRATSLFVFASESWAEVGKALIANVERPNNSFLVPQVINEKYNHRGVLCDHLLPKIVIGFRFAMAYDCETCHRDFATWHGASQHMNALDHWAPTFDCQVCSLEFDTQNAANQHMRAKNHLTDRYCRDCDRGFESPNNYRMHRNSRLHRGATIICPFCQVGFASASGVSHHLETGSCPNARGMDRDSIYSELRRRDPNGTFTQNLIGWHEETNVQNIATNRCWNGQAFECYLCNKKFRQLSHLDQHLNSPIHAEKYYHCPKAGCAKEFVSLAAMFNHLESESCGFIRFEQVQQNVNQFLAGGGRLISFH</sequence>
<name>A0A8H3UVZ4_VENIN</name>
<evidence type="ECO:0000256" key="3">
    <source>
        <dbReference type="ARBA" id="ARBA00022771"/>
    </source>
</evidence>
<feature type="domain" description="C2H2-type" evidence="6">
    <location>
        <begin position="550"/>
        <end position="579"/>
    </location>
</feature>
<keyword evidence="4" id="KW-0862">Zinc</keyword>
<dbReference type="AlphaFoldDB" id="A0A8H3UVZ4"/>
<keyword evidence="3 5" id="KW-0863">Zinc-finger</keyword>
<dbReference type="InterPro" id="IPR022755">
    <property type="entry name" value="Znf_C2H2_jaz"/>
</dbReference>
<dbReference type="CDD" id="cd12148">
    <property type="entry name" value="fungal_TF_MHR"/>
    <property type="match status" value="1"/>
</dbReference>
<evidence type="ECO:0000256" key="2">
    <source>
        <dbReference type="ARBA" id="ARBA00022737"/>
    </source>
</evidence>
<gene>
    <name evidence="7" type="ORF">EG328_002679</name>
</gene>